<evidence type="ECO:0000256" key="1">
    <source>
        <dbReference type="ARBA" id="ARBA00022670"/>
    </source>
</evidence>
<gene>
    <name evidence="13" type="ORF">DPMN_091977</name>
</gene>
<keyword evidence="6 10" id="KW-1015">Disulfide bond</keyword>
<comment type="similarity">
    <text evidence="8">Belongs to the peptidase S1 family. CLIP subfamily.</text>
</comment>
<keyword evidence="1" id="KW-0645">Protease</keyword>
<feature type="disulfide bond" evidence="10">
    <location>
        <begin position="31"/>
        <end position="41"/>
    </location>
</feature>
<dbReference type="InterPro" id="IPR036772">
    <property type="entry name" value="SRCR-like_dom_sf"/>
</dbReference>
<evidence type="ECO:0000259" key="11">
    <source>
        <dbReference type="PROSITE" id="PS50240"/>
    </source>
</evidence>
<protein>
    <recommendedName>
        <fullName evidence="15">Neurotrypsin</fullName>
    </recommendedName>
</protein>
<evidence type="ECO:0000256" key="10">
    <source>
        <dbReference type="PROSITE-ProRule" id="PRU00196"/>
    </source>
</evidence>
<dbReference type="EMBL" id="JAIWYP010000003">
    <property type="protein sequence ID" value="KAH3849574.1"/>
    <property type="molecule type" value="Genomic_DNA"/>
</dbReference>
<evidence type="ECO:0000313" key="14">
    <source>
        <dbReference type="Proteomes" id="UP000828390"/>
    </source>
</evidence>
<evidence type="ECO:0000256" key="4">
    <source>
        <dbReference type="ARBA" id="ARBA00022801"/>
    </source>
</evidence>
<keyword evidence="7" id="KW-0325">Glycoprotein</keyword>
<proteinExistence type="inferred from homology"/>
<sequence>MLNLPWIAAHAVKGSTFGSANEKYVLDEVNCIGTEMSIEQCAHRAWKLHDCKPYESASVVCGSDADGTKCLEDQFTCGDGQCLNAKEVCNGSCDCKSGCEDERKHGTHNCSSNFIHLQNGTRNRTHMTGRVEITKNGLIGTLCDDLWDDNAATTVCKIFGFRYGTAWSAGHFGYGTGPIWLDDFNCTEATSFSQCKKRGWGISDCDHTEDAGVFCSNDLPWSIEVKVRIDLVDGPDNRAGRVEIMIGNERDTICDEYWDNTDATVICRMLGYELNLRMLNRRDFKVHTGNNGRLVSKQDFDLKHLITHPKYSHLTEDYDVALLMVKLKDGFGILYNKDVQPACLPDDSVSYESGQRCNISGWGAKSFGDKNEQNELHAAEVGILRDDDCQKKYNITPTMFCAGDLEGGVDTCPGDSGGPLVCNVKGRIYVLGVTSFGLECGLPEFPGVYAKVKAFLSWIYSVIARFNTII</sequence>
<dbReference type="SUPFAM" id="SSF50494">
    <property type="entry name" value="Trypsin-like serine proteases"/>
    <property type="match status" value="1"/>
</dbReference>
<feature type="domain" description="SRCR" evidence="12">
    <location>
        <begin position="115"/>
        <end position="216"/>
    </location>
</feature>
<dbReference type="GO" id="GO:0004252">
    <property type="term" value="F:serine-type endopeptidase activity"/>
    <property type="evidence" value="ECO:0007669"/>
    <property type="project" value="InterPro"/>
</dbReference>
<dbReference type="InterPro" id="IPR033116">
    <property type="entry name" value="TRYPSIN_SER"/>
</dbReference>
<dbReference type="InterPro" id="IPR036055">
    <property type="entry name" value="LDL_receptor-like_sf"/>
</dbReference>
<reference evidence="13" key="1">
    <citation type="journal article" date="2019" name="bioRxiv">
        <title>The Genome of the Zebra Mussel, Dreissena polymorpha: A Resource for Invasive Species Research.</title>
        <authorList>
            <person name="McCartney M.A."/>
            <person name="Auch B."/>
            <person name="Kono T."/>
            <person name="Mallez S."/>
            <person name="Zhang Y."/>
            <person name="Obille A."/>
            <person name="Becker A."/>
            <person name="Abrahante J.E."/>
            <person name="Garbe J."/>
            <person name="Badalamenti J.P."/>
            <person name="Herman A."/>
            <person name="Mangelson H."/>
            <person name="Liachko I."/>
            <person name="Sullivan S."/>
            <person name="Sone E.D."/>
            <person name="Koren S."/>
            <person name="Silverstein K.A.T."/>
            <person name="Beckman K.B."/>
            <person name="Gohl D.M."/>
        </authorList>
    </citation>
    <scope>NUCLEOTIDE SEQUENCE</scope>
    <source>
        <strain evidence="13">Duluth1</strain>
        <tissue evidence="13">Whole animal</tissue>
    </source>
</reference>
<dbReference type="CDD" id="cd00112">
    <property type="entry name" value="LDLa"/>
    <property type="match status" value="1"/>
</dbReference>
<evidence type="ECO:0000256" key="2">
    <source>
        <dbReference type="ARBA" id="ARBA00022729"/>
    </source>
</evidence>
<dbReference type="Pfam" id="PF00530">
    <property type="entry name" value="SRCR"/>
    <property type="match status" value="2"/>
</dbReference>
<dbReference type="PANTHER" id="PTHR19331:SF465">
    <property type="entry name" value="EGG PEPTIDE SPERACT RECEPTOR"/>
    <property type="match status" value="1"/>
</dbReference>
<dbReference type="PANTHER" id="PTHR19331">
    <property type="entry name" value="SCAVENGER RECEPTOR DOMAIN-CONTAINING"/>
    <property type="match status" value="1"/>
</dbReference>
<feature type="domain" description="SRCR" evidence="12">
    <location>
        <begin position="1"/>
        <end position="62"/>
    </location>
</feature>
<evidence type="ECO:0000259" key="12">
    <source>
        <dbReference type="PROSITE" id="PS50287"/>
    </source>
</evidence>
<evidence type="ECO:0000256" key="8">
    <source>
        <dbReference type="ARBA" id="ARBA00024195"/>
    </source>
</evidence>
<accession>A0A9D4L1I1</accession>
<evidence type="ECO:0000256" key="5">
    <source>
        <dbReference type="ARBA" id="ARBA00022825"/>
    </source>
</evidence>
<feature type="disulfide bond" evidence="9">
    <location>
        <begin position="70"/>
        <end position="82"/>
    </location>
</feature>
<dbReference type="Pfam" id="PF00089">
    <property type="entry name" value="Trypsin"/>
    <property type="match status" value="1"/>
</dbReference>
<dbReference type="PROSITE" id="PS50240">
    <property type="entry name" value="TRYPSIN_DOM"/>
    <property type="match status" value="1"/>
</dbReference>
<dbReference type="CDD" id="cd00190">
    <property type="entry name" value="Tryp_SPc"/>
    <property type="match status" value="1"/>
</dbReference>
<keyword evidence="2" id="KW-0732">Signal</keyword>
<dbReference type="InterPro" id="IPR001254">
    <property type="entry name" value="Trypsin_dom"/>
</dbReference>
<feature type="domain" description="Peptidase S1" evidence="11">
    <location>
        <begin position="217"/>
        <end position="464"/>
    </location>
</feature>
<dbReference type="GO" id="GO:0016020">
    <property type="term" value="C:membrane"/>
    <property type="evidence" value="ECO:0007669"/>
    <property type="project" value="InterPro"/>
</dbReference>
<dbReference type="Gene3D" id="3.10.250.10">
    <property type="entry name" value="SRCR-like domain"/>
    <property type="match status" value="3"/>
</dbReference>
<reference evidence="13" key="2">
    <citation type="submission" date="2020-11" db="EMBL/GenBank/DDBJ databases">
        <authorList>
            <person name="McCartney M.A."/>
            <person name="Auch B."/>
            <person name="Kono T."/>
            <person name="Mallez S."/>
            <person name="Becker A."/>
            <person name="Gohl D.M."/>
            <person name="Silverstein K.A.T."/>
            <person name="Koren S."/>
            <person name="Bechman K.B."/>
            <person name="Herman A."/>
            <person name="Abrahante J.E."/>
            <person name="Garbe J."/>
        </authorList>
    </citation>
    <scope>NUCLEOTIDE SEQUENCE</scope>
    <source>
        <strain evidence="13">Duluth1</strain>
        <tissue evidence="13">Whole animal</tissue>
    </source>
</reference>
<dbReference type="GO" id="GO:0006508">
    <property type="term" value="P:proteolysis"/>
    <property type="evidence" value="ECO:0007669"/>
    <property type="project" value="UniProtKB-KW"/>
</dbReference>
<feature type="domain" description="SRCR" evidence="12">
    <location>
        <begin position="229"/>
        <end position="271"/>
    </location>
</feature>
<evidence type="ECO:0000256" key="7">
    <source>
        <dbReference type="ARBA" id="ARBA00023180"/>
    </source>
</evidence>
<evidence type="ECO:0000256" key="3">
    <source>
        <dbReference type="ARBA" id="ARBA00022737"/>
    </source>
</evidence>
<name>A0A9D4L1I1_DREPO</name>
<evidence type="ECO:0008006" key="15">
    <source>
        <dbReference type="Google" id="ProtNLM"/>
    </source>
</evidence>
<dbReference type="Gene3D" id="4.10.400.10">
    <property type="entry name" value="Low-density Lipoprotein Receptor"/>
    <property type="match status" value="1"/>
</dbReference>
<dbReference type="SMART" id="SM00202">
    <property type="entry name" value="SR"/>
    <property type="match status" value="2"/>
</dbReference>
<dbReference type="Proteomes" id="UP000828390">
    <property type="component" value="Unassembled WGS sequence"/>
</dbReference>
<dbReference type="SMART" id="SM00020">
    <property type="entry name" value="Tryp_SPc"/>
    <property type="match status" value="1"/>
</dbReference>
<keyword evidence="4" id="KW-0378">Hydrolase</keyword>
<dbReference type="InterPro" id="IPR043504">
    <property type="entry name" value="Peptidase_S1_PA_chymotrypsin"/>
</dbReference>
<feature type="disulfide bond" evidence="9">
    <location>
        <begin position="77"/>
        <end position="95"/>
    </location>
</feature>
<dbReference type="SUPFAM" id="SSF56487">
    <property type="entry name" value="SRCR-like"/>
    <property type="match status" value="3"/>
</dbReference>
<evidence type="ECO:0000313" key="13">
    <source>
        <dbReference type="EMBL" id="KAH3849574.1"/>
    </source>
</evidence>
<keyword evidence="14" id="KW-1185">Reference proteome</keyword>
<keyword evidence="5" id="KW-0720">Serine protease</keyword>
<dbReference type="PROSITE" id="PS00135">
    <property type="entry name" value="TRYPSIN_SER"/>
    <property type="match status" value="1"/>
</dbReference>
<dbReference type="FunFam" id="2.40.10.10:FF:000002">
    <property type="entry name" value="Transmembrane protease serine"/>
    <property type="match status" value="1"/>
</dbReference>
<evidence type="ECO:0000256" key="9">
    <source>
        <dbReference type="PROSITE-ProRule" id="PRU00124"/>
    </source>
</evidence>
<dbReference type="AlphaFoldDB" id="A0A9D4L1I1"/>
<dbReference type="InterPro" id="IPR009003">
    <property type="entry name" value="Peptidase_S1_PA"/>
</dbReference>
<keyword evidence="3" id="KW-0677">Repeat</keyword>
<comment type="caution">
    <text evidence="13">The sequence shown here is derived from an EMBL/GenBank/DDBJ whole genome shotgun (WGS) entry which is preliminary data.</text>
</comment>
<dbReference type="InterPro" id="IPR002172">
    <property type="entry name" value="LDrepeatLR_classA_rpt"/>
</dbReference>
<dbReference type="PROSITE" id="PS50287">
    <property type="entry name" value="SRCR_2"/>
    <property type="match status" value="3"/>
</dbReference>
<evidence type="ECO:0000256" key="6">
    <source>
        <dbReference type="ARBA" id="ARBA00023157"/>
    </source>
</evidence>
<dbReference type="PRINTS" id="PR00258">
    <property type="entry name" value="SPERACTRCPTR"/>
</dbReference>
<dbReference type="PROSITE" id="PS50068">
    <property type="entry name" value="LDLRA_2"/>
    <property type="match status" value="1"/>
</dbReference>
<dbReference type="InterPro" id="IPR001190">
    <property type="entry name" value="SRCR"/>
</dbReference>
<comment type="caution">
    <text evidence="10">Lacks conserved residue(s) required for the propagation of feature annotation.</text>
</comment>
<organism evidence="13 14">
    <name type="scientific">Dreissena polymorpha</name>
    <name type="common">Zebra mussel</name>
    <name type="synonym">Mytilus polymorpha</name>
    <dbReference type="NCBI Taxonomy" id="45954"/>
    <lineage>
        <taxon>Eukaryota</taxon>
        <taxon>Metazoa</taxon>
        <taxon>Spiralia</taxon>
        <taxon>Lophotrochozoa</taxon>
        <taxon>Mollusca</taxon>
        <taxon>Bivalvia</taxon>
        <taxon>Autobranchia</taxon>
        <taxon>Heteroconchia</taxon>
        <taxon>Euheterodonta</taxon>
        <taxon>Imparidentia</taxon>
        <taxon>Neoheterodontei</taxon>
        <taxon>Myida</taxon>
        <taxon>Dreissenoidea</taxon>
        <taxon>Dreissenidae</taxon>
        <taxon>Dreissena</taxon>
    </lineage>
</organism>
<dbReference type="Gene3D" id="2.40.10.10">
    <property type="entry name" value="Trypsin-like serine proteases"/>
    <property type="match status" value="2"/>
</dbReference>
<dbReference type="SMART" id="SM00192">
    <property type="entry name" value="LDLa"/>
    <property type="match status" value="1"/>
</dbReference>
<dbReference type="FunFam" id="3.10.250.10:FF:000001">
    <property type="entry name" value="Lysyl oxidase 4 isoform X1"/>
    <property type="match status" value="1"/>
</dbReference>